<evidence type="ECO:0000313" key="2">
    <source>
        <dbReference type="Proteomes" id="UP000002729"/>
    </source>
</evidence>
<evidence type="ECO:0008006" key="3">
    <source>
        <dbReference type="Google" id="ProtNLM"/>
    </source>
</evidence>
<name>F0XW53_AURAN</name>
<dbReference type="EMBL" id="GL833120">
    <property type="protein sequence ID" value="EGB13028.1"/>
    <property type="molecule type" value="Genomic_DNA"/>
</dbReference>
<dbReference type="PANTHER" id="PTHR33844">
    <property type="entry name" value="SULFOTRANSFER_1 DOMAIN-CONTAINING PROTEIN"/>
    <property type="match status" value="1"/>
</dbReference>
<reference evidence="1 2" key="1">
    <citation type="journal article" date="2011" name="Proc. Natl. Acad. Sci. U.S.A.">
        <title>Niche of harmful alga Aureococcus anophagefferens revealed through ecogenomics.</title>
        <authorList>
            <person name="Gobler C.J."/>
            <person name="Berry D.L."/>
            <person name="Dyhrman S.T."/>
            <person name="Wilhelm S.W."/>
            <person name="Salamov A."/>
            <person name="Lobanov A.V."/>
            <person name="Zhang Y."/>
            <person name="Collier J.L."/>
            <person name="Wurch L.L."/>
            <person name="Kustka A.B."/>
            <person name="Dill B.D."/>
            <person name="Shah M."/>
            <person name="VerBerkmoes N.C."/>
            <person name="Kuo A."/>
            <person name="Terry A."/>
            <person name="Pangilinan J."/>
            <person name="Lindquist E.A."/>
            <person name="Lucas S."/>
            <person name="Paulsen I.T."/>
            <person name="Hattenrath-Lehmann T.K."/>
            <person name="Talmage S.C."/>
            <person name="Walker E.A."/>
            <person name="Koch F."/>
            <person name="Burson A.M."/>
            <person name="Marcoval M.A."/>
            <person name="Tang Y.Z."/>
            <person name="Lecleir G.R."/>
            <person name="Coyne K.J."/>
            <person name="Berg G.M."/>
            <person name="Bertrand E.M."/>
            <person name="Saito M.A."/>
            <person name="Gladyshev V.N."/>
            <person name="Grigoriev I.V."/>
        </authorList>
    </citation>
    <scope>NUCLEOTIDE SEQUENCE [LARGE SCALE GENOMIC DNA]</scope>
    <source>
        <strain evidence="2">CCMP 1984</strain>
    </source>
</reference>
<accession>F0XW53</accession>
<dbReference type="OrthoDB" id="5988096at2759"/>
<dbReference type="GeneID" id="20223132"/>
<dbReference type="Gene3D" id="3.40.50.300">
    <property type="entry name" value="P-loop containing nucleotide triphosphate hydrolases"/>
    <property type="match status" value="1"/>
</dbReference>
<dbReference type="eggNOG" id="ENOG502SQ30">
    <property type="taxonomic scope" value="Eukaryota"/>
</dbReference>
<sequence length="464" mass="50797">MTDFTRDNPGLGKALVYTLESVDRTDHPAGAGPGGPGKPCTAFLKCGESRRQCKFADVVKEGSPFVMYATEKDKLVFLEFDDKPALWREPFLDRGARKLVKEGSRVAVCSFETAKAWIEEHNKYDVLLEGRVCFVFNCGRCGSTLLHKALEALDVQSSSEPHWCDQIGARAPSTPRDDTWQAIVLFHLSPNPDAKRFSLNPKNINGGAFLADIVAVDFPKSTMCFMYRSAEKVMDSFGRLLCAGDDAATVEAERADWRSTPALMRVATLPMLPLYATAVEDAATAGSLPFGEASRAKVAMEFCKWFDAVVSWLTLVQRRHDEQLDDPVTRAVAIRYDDFVAKESREDVLVAALRHLGGFFETDGDVAKAVAVFDVDSQAGSAMTRHSAAPFLTDADRTLARRCVADAAKVLKLPLKALDGGANLLLPNSLGATDCPTYKTVEPTAFQKFQKKVGAFEENNCAQS</sequence>
<keyword evidence="2" id="KW-1185">Reference proteome</keyword>
<dbReference type="AlphaFoldDB" id="F0XW53"/>
<dbReference type="PANTHER" id="PTHR33844:SF1">
    <property type="entry name" value="SULFOTRANSFERASE DOMAIN-CONTAINING PROTEIN"/>
    <property type="match status" value="1"/>
</dbReference>
<protein>
    <recommendedName>
        <fullName evidence="3">Sulfotransferase domain-containing protein</fullName>
    </recommendedName>
</protein>
<dbReference type="InterPro" id="IPR027417">
    <property type="entry name" value="P-loop_NTPase"/>
</dbReference>
<dbReference type="KEGG" id="aaf:AURANDRAFT_60729"/>
<organism evidence="2">
    <name type="scientific">Aureococcus anophagefferens</name>
    <name type="common">Harmful bloom alga</name>
    <dbReference type="NCBI Taxonomy" id="44056"/>
    <lineage>
        <taxon>Eukaryota</taxon>
        <taxon>Sar</taxon>
        <taxon>Stramenopiles</taxon>
        <taxon>Ochrophyta</taxon>
        <taxon>Pelagophyceae</taxon>
        <taxon>Pelagomonadales</taxon>
        <taxon>Pelagomonadaceae</taxon>
        <taxon>Aureococcus</taxon>
    </lineage>
</organism>
<evidence type="ECO:0000313" key="1">
    <source>
        <dbReference type="EMBL" id="EGB13028.1"/>
    </source>
</evidence>
<proteinExistence type="predicted"/>
<dbReference type="Proteomes" id="UP000002729">
    <property type="component" value="Unassembled WGS sequence"/>
</dbReference>
<dbReference type="RefSeq" id="XP_009032638.1">
    <property type="nucleotide sequence ID" value="XM_009034390.1"/>
</dbReference>
<gene>
    <name evidence="1" type="ORF">AURANDRAFT_60729</name>
</gene>
<dbReference type="InParanoid" id="F0XW53"/>